<feature type="transmembrane region" description="Helical" evidence="1">
    <location>
        <begin position="95"/>
        <end position="114"/>
    </location>
</feature>
<keyword evidence="1" id="KW-0812">Transmembrane</keyword>
<evidence type="ECO:0000313" key="2">
    <source>
        <dbReference type="EMBL" id="PQO30090.1"/>
    </source>
</evidence>
<reference evidence="2 3" key="1">
    <citation type="submission" date="2018-02" db="EMBL/GenBank/DDBJ databases">
        <title>Comparative genomes isolates from brazilian mangrove.</title>
        <authorList>
            <person name="Araujo J.E."/>
            <person name="Taketani R.G."/>
            <person name="Silva M.C.P."/>
            <person name="Loureco M.V."/>
            <person name="Andreote F.D."/>
        </authorList>
    </citation>
    <scope>NUCLEOTIDE SEQUENCE [LARGE SCALE GENOMIC DNA]</scope>
    <source>
        <strain evidence="2 3">NAP PRIS-MGV</strain>
    </source>
</reference>
<dbReference type="AlphaFoldDB" id="A0A2S8FD99"/>
<dbReference type="EMBL" id="PUIB01000021">
    <property type="protein sequence ID" value="PQO30090.1"/>
    <property type="molecule type" value="Genomic_DNA"/>
</dbReference>
<gene>
    <name evidence="2" type="ORF">C5Y98_21285</name>
</gene>
<dbReference type="OrthoDB" id="286835at2"/>
<sequence>MSKPENRPSSLNPQFRLREAGIAFTAISVVLALSAPWFRTFNQQQWLALLRFALCVSVGAGGYYLLMGSQLQRTLEQAGKLLLTVDEKSAAVKKIAAQLFCAAIFAFTCFQELYKIRLLGSDLPAGMVTLTAIEYIFPLTMTYQMLFILELSKSKTRLHEHGVIMGRQFFPWKQIERVKWTSWKPEQLILSINAMQLPGIKVLPKQREQVEAILRDHLAEPSLAVDADA</sequence>
<feature type="transmembrane region" description="Helical" evidence="1">
    <location>
        <begin position="126"/>
        <end position="149"/>
    </location>
</feature>
<keyword evidence="1" id="KW-1133">Transmembrane helix</keyword>
<dbReference type="RefSeq" id="WP_105357293.1">
    <property type="nucleotide sequence ID" value="NZ_PUIB01000021.1"/>
</dbReference>
<organism evidence="2 3">
    <name type="scientific">Blastopirellula marina</name>
    <dbReference type="NCBI Taxonomy" id="124"/>
    <lineage>
        <taxon>Bacteria</taxon>
        <taxon>Pseudomonadati</taxon>
        <taxon>Planctomycetota</taxon>
        <taxon>Planctomycetia</taxon>
        <taxon>Pirellulales</taxon>
        <taxon>Pirellulaceae</taxon>
        <taxon>Blastopirellula</taxon>
    </lineage>
</organism>
<accession>A0A2S8FD99</accession>
<feature type="transmembrane region" description="Helical" evidence="1">
    <location>
        <begin position="45"/>
        <end position="66"/>
    </location>
</feature>
<evidence type="ECO:0000313" key="3">
    <source>
        <dbReference type="Proteomes" id="UP000239388"/>
    </source>
</evidence>
<comment type="caution">
    <text evidence="2">The sequence shown here is derived from an EMBL/GenBank/DDBJ whole genome shotgun (WGS) entry which is preliminary data.</text>
</comment>
<keyword evidence="1" id="KW-0472">Membrane</keyword>
<feature type="transmembrane region" description="Helical" evidence="1">
    <location>
        <begin position="20"/>
        <end position="39"/>
    </location>
</feature>
<name>A0A2S8FD99_9BACT</name>
<evidence type="ECO:0000256" key="1">
    <source>
        <dbReference type="SAM" id="Phobius"/>
    </source>
</evidence>
<protein>
    <recommendedName>
        <fullName evidence="4">DUF5673 domain-containing protein</fullName>
    </recommendedName>
</protein>
<evidence type="ECO:0008006" key="4">
    <source>
        <dbReference type="Google" id="ProtNLM"/>
    </source>
</evidence>
<dbReference type="Proteomes" id="UP000239388">
    <property type="component" value="Unassembled WGS sequence"/>
</dbReference>
<proteinExistence type="predicted"/>